<reference evidence="1 2" key="1">
    <citation type="submission" date="2018-06" db="EMBL/GenBank/DDBJ databases">
        <title>Extensive metabolic versatility and redundancy in microbially diverse, dynamic hydrothermal sediments.</title>
        <authorList>
            <person name="Dombrowski N."/>
            <person name="Teske A."/>
            <person name="Baker B.J."/>
        </authorList>
    </citation>
    <scope>NUCLEOTIDE SEQUENCE [LARGE SCALE GENOMIC DNA]</scope>
    <source>
        <strain evidence="1">B7_G13</strain>
    </source>
</reference>
<evidence type="ECO:0000313" key="1">
    <source>
        <dbReference type="EMBL" id="RLE08948.1"/>
    </source>
</evidence>
<gene>
    <name evidence="1" type="ORF">DRZ78_00030</name>
</gene>
<organism evidence="1 2">
    <name type="scientific">Aerophobetes bacterium</name>
    <dbReference type="NCBI Taxonomy" id="2030807"/>
    <lineage>
        <taxon>Bacteria</taxon>
        <taxon>Candidatus Aerophobota</taxon>
    </lineage>
</organism>
<evidence type="ECO:0000313" key="2">
    <source>
        <dbReference type="Proteomes" id="UP000277457"/>
    </source>
</evidence>
<comment type="caution">
    <text evidence="1">The sequence shown here is derived from an EMBL/GenBank/DDBJ whole genome shotgun (WGS) entry which is preliminary data.</text>
</comment>
<accession>A0A662D3L7</accession>
<dbReference type="AlphaFoldDB" id="A0A662D3L7"/>
<name>A0A662D3L7_UNCAE</name>
<dbReference type="EMBL" id="QMPY01000001">
    <property type="protein sequence ID" value="RLE08948.1"/>
    <property type="molecule type" value="Genomic_DNA"/>
</dbReference>
<dbReference type="Proteomes" id="UP000277457">
    <property type="component" value="Unassembled WGS sequence"/>
</dbReference>
<evidence type="ECO:0008006" key="3">
    <source>
        <dbReference type="Google" id="ProtNLM"/>
    </source>
</evidence>
<proteinExistence type="predicted"/>
<sequence>MVNYASITNIPADIQMTEVLLGSMREGKGWRCPKCNFYTESREEIVQHVQEHINDFFKGGLKEW</sequence>
<protein>
    <recommendedName>
        <fullName evidence="3">C2H2-type domain-containing protein</fullName>
    </recommendedName>
</protein>